<name>A0A3P7I428_STRVU</name>
<reference evidence="3 4" key="1">
    <citation type="submission" date="2018-11" db="EMBL/GenBank/DDBJ databases">
        <authorList>
            <consortium name="Pathogen Informatics"/>
        </authorList>
    </citation>
    <scope>NUCLEOTIDE SEQUENCE [LARGE SCALE GENOMIC DNA]</scope>
</reference>
<dbReference type="PANTHER" id="PTHR18898">
    <property type="entry name" value="NUCLEOPROTEIN TPR-RELATED"/>
    <property type="match status" value="1"/>
</dbReference>
<evidence type="ECO:0000256" key="2">
    <source>
        <dbReference type="SAM" id="MobiDB-lite"/>
    </source>
</evidence>
<keyword evidence="4" id="KW-1185">Reference proteome</keyword>
<evidence type="ECO:0008006" key="5">
    <source>
        <dbReference type="Google" id="ProtNLM"/>
    </source>
</evidence>
<dbReference type="Proteomes" id="UP000270094">
    <property type="component" value="Unassembled WGS sequence"/>
</dbReference>
<protein>
    <recommendedName>
        <fullName evidence="5">Nucleoprotein TPR</fullName>
    </recommendedName>
</protein>
<keyword evidence="1" id="KW-0175">Coiled coil</keyword>
<dbReference type="GO" id="GO:0005643">
    <property type="term" value="C:nuclear pore"/>
    <property type="evidence" value="ECO:0007669"/>
    <property type="project" value="TreeGrafter"/>
</dbReference>
<organism evidence="3 4">
    <name type="scientific">Strongylus vulgaris</name>
    <name type="common">Blood worm</name>
    <dbReference type="NCBI Taxonomy" id="40348"/>
    <lineage>
        <taxon>Eukaryota</taxon>
        <taxon>Metazoa</taxon>
        <taxon>Ecdysozoa</taxon>
        <taxon>Nematoda</taxon>
        <taxon>Chromadorea</taxon>
        <taxon>Rhabditida</taxon>
        <taxon>Rhabditina</taxon>
        <taxon>Rhabditomorpha</taxon>
        <taxon>Strongyloidea</taxon>
        <taxon>Strongylidae</taxon>
        <taxon>Strongylus</taxon>
    </lineage>
</organism>
<feature type="coiled-coil region" evidence="1">
    <location>
        <begin position="300"/>
        <end position="334"/>
    </location>
</feature>
<feature type="region of interest" description="Disordered" evidence="2">
    <location>
        <begin position="35"/>
        <end position="54"/>
    </location>
</feature>
<gene>
    <name evidence="3" type="ORF">SVUK_LOCUS2498</name>
</gene>
<sequence length="385" mass="43855">MTPERLQKECQQLKNRTQYLECQLDEMKAKLAEAESVAMKKSDENERMESHSNVLESNIKQMAELGSMERERLETRASSAEARSEELSVKVAQLLTTINRLETEISDMKMQQLERSTELQLRIDILEAQKRDADESIKHLNDSLNLSLTESERRLNERNQLTDQVNELKAQLSEREGDLMLRDAKLESKQKELISACEASRVAEENLQHAEQMLAARSSEVAAIEARLNEVVKQYEEKMEQILEKYENVVAQVNENAATSEGGKSADLTANPDSAGSVIESLQSVVRFLREEKQTAVSRSMTAEVEVRRLRAEVDEMRSNRDDLSATVRRLQSEVVANANALAEKAQLAERLETMAVVQRQNTMYRCENEKLHKVSTELSKQVQI</sequence>
<dbReference type="GO" id="GO:0006406">
    <property type="term" value="P:mRNA export from nucleus"/>
    <property type="evidence" value="ECO:0007669"/>
    <property type="project" value="TreeGrafter"/>
</dbReference>
<evidence type="ECO:0000256" key="1">
    <source>
        <dbReference type="SAM" id="Coils"/>
    </source>
</evidence>
<dbReference type="AlphaFoldDB" id="A0A3P7I428"/>
<dbReference type="OrthoDB" id="5849780at2759"/>
<evidence type="ECO:0000313" key="4">
    <source>
        <dbReference type="Proteomes" id="UP000270094"/>
    </source>
</evidence>
<proteinExistence type="predicted"/>
<feature type="coiled-coil region" evidence="1">
    <location>
        <begin position="221"/>
        <end position="256"/>
    </location>
</feature>
<accession>A0A3P7I428</accession>
<dbReference type="GO" id="GO:1901673">
    <property type="term" value="P:regulation of mitotic spindle assembly"/>
    <property type="evidence" value="ECO:0007669"/>
    <property type="project" value="TreeGrafter"/>
</dbReference>
<dbReference type="EMBL" id="UYYB01005698">
    <property type="protein sequence ID" value="VDM67500.1"/>
    <property type="molecule type" value="Genomic_DNA"/>
</dbReference>
<evidence type="ECO:0000313" key="3">
    <source>
        <dbReference type="EMBL" id="VDM67500.1"/>
    </source>
</evidence>
<feature type="compositionally biased region" description="Basic and acidic residues" evidence="2">
    <location>
        <begin position="35"/>
        <end position="50"/>
    </location>
</feature>
<feature type="coiled-coil region" evidence="1">
    <location>
        <begin position="70"/>
        <end position="178"/>
    </location>
</feature>
<dbReference type="GO" id="GO:0017056">
    <property type="term" value="F:structural constituent of nuclear pore"/>
    <property type="evidence" value="ECO:0007669"/>
    <property type="project" value="TreeGrafter"/>
</dbReference>
<dbReference type="PANTHER" id="PTHR18898:SF2">
    <property type="entry name" value="NUCLEOPROTEIN TPR"/>
    <property type="match status" value="1"/>
</dbReference>